<evidence type="ECO:0000313" key="3">
    <source>
        <dbReference type="Proteomes" id="UP000800096"/>
    </source>
</evidence>
<feature type="region of interest" description="Disordered" evidence="1">
    <location>
        <begin position="1"/>
        <end position="293"/>
    </location>
</feature>
<feature type="compositionally biased region" description="Basic and acidic residues" evidence="1">
    <location>
        <begin position="417"/>
        <end position="429"/>
    </location>
</feature>
<dbReference type="PANTHER" id="PTHR38166">
    <property type="entry name" value="C2H2-TYPE DOMAIN-CONTAINING PROTEIN-RELATED"/>
    <property type="match status" value="1"/>
</dbReference>
<keyword evidence="3" id="KW-1185">Reference proteome</keyword>
<feature type="compositionally biased region" description="Low complexity" evidence="1">
    <location>
        <begin position="69"/>
        <end position="107"/>
    </location>
</feature>
<feature type="compositionally biased region" description="Basic and acidic residues" evidence="1">
    <location>
        <begin position="544"/>
        <end position="563"/>
    </location>
</feature>
<evidence type="ECO:0000313" key="2">
    <source>
        <dbReference type="EMBL" id="KAF1919395.1"/>
    </source>
</evidence>
<feature type="compositionally biased region" description="Basic and acidic residues" evidence="1">
    <location>
        <begin position="604"/>
        <end position="640"/>
    </location>
</feature>
<feature type="compositionally biased region" description="Low complexity" evidence="1">
    <location>
        <begin position="281"/>
        <end position="293"/>
    </location>
</feature>
<dbReference type="AlphaFoldDB" id="A0A6A5QUL6"/>
<dbReference type="OrthoDB" id="5407458at2759"/>
<name>A0A6A5QUL6_AMPQU</name>
<feature type="compositionally biased region" description="Low complexity" evidence="1">
    <location>
        <begin position="494"/>
        <end position="506"/>
    </location>
</feature>
<feature type="compositionally biased region" description="Low complexity" evidence="1">
    <location>
        <begin position="654"/>
        <end position="677"/>
    </location>
</feature>
<accession>A0A6A5QUL6</accession>
<dbReference type="Proteomes" id="UP000800096">
    <property type="component" value="Unassembled WGS sequence"/>
</dbReference>
<organism evidence="2 3">
    <name type="scientific">Ampelomyces quisqualis</name>
    <name type="common">Powdery mildew agent</name>
    <dbReference type="NCBI Taxonomy" id="50730"/>
    <lineage>
        <taxon>Eukaryota</taxon>
        <taxon>Fungi</taxon>
        <taxon>Dikarya</taxon>
        <taxon>Ascomycota</taxon>
        <taxon>Pezizomycotina</taxon>
        <taxon>Dothideomycetes</taxon>
        <taxon>Pleosporomycetidae</taxon>
        <taxon>Pleosporales</taxon>
        <taxon>Pleosporineae</taxon>
        <taxon>Phaeosphaeriaceae</taxon>
        <taxon>Ampelomyces</taxon>
    </lineage>
</organism>
<reference evidence="2" key="1">
    <citation type="journal article" date="2020" name="Stud. Mycol.">
        <title>101 Dothideomycetes genomes: a test case for predicting lifestyles and emergence of pathogens.</title>
        <authorList>
            <person name="Haridas S."/>
            <person name="Albert R."/>
            <person name="Binder M."/>
            <person name="Bloem J."/>
            <person name="Labutti K."/>
            <person name="Salamov A."/>
            <person name="Andreopoulos B."/>
            <person name="Baker S."/>
            <person name="Barry K."/>
            <person name="Bills G."/>
            <person name="Bluhm B."/>
            <person name="Cannon C."/>
            <person name="Castanera R."/>
            <person name="Culley D."/>
            <person name="Daum C."/>
            <person name="Ezra D."/>
            <person name="Gonzalez J."/>
            <person name="Henrissat B."/>
            <person name="Kuo A."/>
            <person name="Liang C."/>
            <person name="Lipzen A."/>
            <person name="Lutzoni F."/>
            <person name="Magnuson J."/>
            <person name="Mondo S."/>
            <person name="Nolan M."/>
            <person name="Ohm R."/>
            <person name="Pangilinan J."/>
            <person name="Park H.-J."/>
            <person name="Ramirez L."/>
            <person name="Alfaro M."/>
            <person name="Sun H."/>
            <person name="Tritt A."/>
            <person name="Yoshinaga Y."/>
            <person name="Zwiers L.-H."/>
            <person name="Turgeon B."/>
            <person name="Goodwin S."/>
            <person name="Spatafora J."/>
            <person name="Crous P."/>
            <person name="Grigoriev I."/>
        </authorList>
    </citation>
    <scope>NUCLEOTIDE SEQUENCE</scope>
    <source>
        <strain evidence="2">HMLAC05119</strain>
    </source>
</reference>
<sequence>MATAAHDYQAHCEDYESDASGEHGVAREDSMTRANVSTKRSKDLQTDRAPAPDKTMPANADVRSDSGYSSFTAASKTSADSAPSATSRSPPVAAAATPTAPAVSQSPAPRPRRPTAGEQRQHSNEGSPRQKPVSRPASVSTATKQRPSAQRRPTLSQDNRDEECTDPTCTTCGPNAAPQQRLRPDLLSTRNNPSYVSDSRSQRSAPDPYYSPPSPVYNRQPAPYASQGPAVVQPSRTRRSSSVSRPRPQSFAAPDTSAGFWPGMSNGYPSPPQERGPPPSFSAYQNIPNMQHHMQNMQNMPNMPYGAHPIPPFMGAAPQGGFYPPPPQHYDAPQPRPGLSARGPSSYGARNAPPIVTQEDPEHKKYSARYPQPPTPVEQKHSRGPSLPMAKPKLIQYGDAGVDQESESDYSEEDEQYNERHARRAREVQASRLMPPPSLKRNPSQQRPTLSHAKTSQVVERLEDSRRDQRRRSIVEPERIVHQEREREQERAARTNAASSRRASVSRPPPPRRQTQSEYNTRQARVIVNDSRSERRRSYQPTEKTYEEYVKARADDQYNAERKREKRASRVIVQERYIPGQFDDDEDEEEEEEEPARPLRPRRRAETEPRKGKERSSEIKNKANDAEEYIKSTRGSRDPYADSINKAALKRASRVPSLPSDSTSSHSNGSGKASHSNRTTMTSATNNEIRLRVDGTMPLSLQLSGDMEGRTLQLVPAEGGMTDLVIGGNVRSGETLYRSERGSIYGNANNNNRRSIVAGQGRRDAEDVSERSSRSTRSRRDRSDEICGVREERGHVLRRSRTTAYH</sequence>
<proteinExistence type="predicted"/>
<feature type="compositionally biased region" description="Basic and acidic residues" evidence="1">
    <location>
        <begin position="8"/>
        <end position="31"/>
    </location>
</feature>
<feature type="region of interest" description="Disordered" evidence="1">
    <location>
        <begin position="316"/>
        <end position="687"/>
    </location>
</feature>
<feature type="region of interest" description="Disordered" evidence="1">
    <location>
        <begin position="759"/>
        <end position="785"/>
    </location>
</feature>
<feature type="compositionally biased region" description="Basic and acidic residues" evidence="1">
    <location>
        <begin position="761"/>
        <end position="773"/>
    </location>
</feature>
<feature type="compositionally biased region" description="Acidic residues" evidence="1">
    <location>
        <begin position="402"/>
        <end position="416"/>
    </location>
</feature>
<feature type="compositionally biased region" description="Polar residues" evidence="1">
    <location>
        <begin position="514"/>
        <end position="523"/>
    </location>
</feature>
<dbReference type="PANTHER" id="PTHR38166:SF1">
    <property type="entry name" value="C2H2-TYPE DOMAIN-CONTAINING PROTEIN"/>
    <property type="match status" value="1"/>
</dbReference>
<feature type="compositionally biased region" description="Pro residues" evidence="1">
    <location>
        <begin position="269"/>
        <end position="280"/>
    </location>
</feature>
<gene>
    <name evidence="2" type="ORF">BDU57DRAFT_140137</name>
</gene>
<feature type="compositionally biased region" description="Polar residues" evidence="1">
    <location>
        <begin position="678"/>
        <end position="687"/>
    </location>
</feature>
<feature type="compositionally biased region" description="Basic and acidic residues" evidence="1">
    <location>
        <begin position="460"/>
        <end position="493"/>
    </location>
</feature>
<dbReference type="EMBL" id="ML979133">
    <property type="protein sequence ID" value="KAF1919395.1"/>
    <property type="molecule type" value="Genomic_DNA"/>
</dbReference>
<feature type="compositionally biased region" description="Acidic residues" evidence="1">
    <location>
        <begin position="582"/>
        <end position="594"/>
    </location>
</feature>
<feature type="compositionally biased region" description="Polar residues" evidence="1">
    <location>
        <begin position="137"/>
        <end position="157"/>
    </location>
</feature>
<feature type="compositionally biased region" description="Polar residues" evidence="1">
    <location>
        <begin position="441"/>
        <end position="458"/>
    </location>
</feature>
<feature type="compositionally biased region" description="Low complexity" evidence="1">
    <location>
        <begin position="231"/>
        <end position="250"/>
    </location>
</feature>
<feature type="compositionally biased region" description="Polar residues" evidence="1">
    <location>
        <begin position="188"/>
        <end position="203"/>
    </location>
</feature>
<protein>
    <submittedName>
        <fullName evidence="2">Uncharacterized protein</fullName>
    </submittedName>
</protein>
<evidence type="ECO:0000256" key="1">
    <source>
        <dbReference type="SAM" id="MobiDB-lite"/>
    </source>
</evidence>